<accession>A0A2M6W208</accession>
<keyword evidence="7 10" id="KW-0030">Aminoacyl-tRNA synthetase</keyword>
<dbReference type="InterPro" id="IPR009080">
    <property type="entry name" value="tRNAsynth_Ia_anticodon-bd"/>
</dbReference>
<dbReference type="InterPro" id="IPR014729">
    <property type="entry name" value="Rossmann-like_a/b/a_fold"/>
</dbReference>
<sequence length="464" mass="52228">GAHTFGKGKTYAVEFAHPNTHKAFHIGHLRNIITGESICRLHENAGYTVVRVNYQGDVGMHIAKSLWGIVEMKEEYDAVKHADLDARIAFLGKAYAYGAKHFQEDEAVQAAIKQINAHIYTNRDAVEPMYSDTRGWSLEYFDRIYTRVGTRFERLYFESEVFARGKELVEEFLQKGVFKKSDGAIIFEGSDYDLHDRVFINSEGYPTYEGKEVGLAELQFAELSPDNMVHITGSEQAPYFQVVFRAIEAVLPETKGKEQHLTYGWVRLKNGKMSSRLGNVVLGEDLLDSVKEAVLAQMQDDEEKGKDDRAEIIASAAVKYGFLSVQVQKDIAFDMEESVSTVGDSGPYLLYIVARIKSILRKVIVSTEQIDVEALAISSQEKQLLLHIAAYPAVTRAAVDSYDPAKIAKYLFELAQTFNSFYEYCPVVQSSGKEQQFRIVLLNHVLSIMEHGLTILGIRTVESM</sequence>
<dbReference type="PANTHER" id="PTHR11956:SF5">
    <property type="entry name" value="ARGININE--TRNA LIGASE, CYTOPLASMIC"/>
    <property type="match status" value="1"/>
</dbReference>
<dbReference type="GO" id="GO:0005737">
    <property type="term" value="C:cytoplasm"/>
    <property type="evidence" value="ECO:0007669"/>
    <property type="project" value="UniProtKB-UniRule"/>
</dbReference>
<dbReference type="GO" id="GO:0006420">
    <property type="term" value="P:arginyl-tRNA aminoacylation"/>
    <property type="evidence" value="ECO:0007669"/>
    <property type="project" value="UniProtKB-UniRule"/>
</dbReference>
<dbReference type="SUPFAM" id="SSF52374">
    <property type="entry name" value="Nucleotidylyl transferase"/>
    <property type="match status" value="1"/>
</dbReference>
<feature type="non-terminal residue" evidence="12">
    <location>
        <position position="1"/>
    </location>
</feature>
<dbReference type="AlphaFoldDB" id="A0A2M6W208"/>
<dbReference type="Pfam" id="PF00750">
    <property type="entry name" value="tRNA-synt_1d"/>
    <property type="match status" value="1"/>
</dbReference>
<evidence type="ECO:0000313" key="13">
    <source>
        <dbReference type="Proteomes" id="UP000229362"/>
    </source>
</evidence>
<dbReference type="EC" id="6.1.1.19" evidence="2 9"/>
<gene>
    <name evidence="12" type="primary">argS</name>
    <name evidence="12" type="ORF">COU33_01055</name>
</gene>
<evidence type="ECO:0000259" key="11">
    <source>
        <dbReference type="SMART" id="SM00836"/>
    </source>
</evidence>
<name>A0A2M6W208_9BACT</name>
<evidence type="ECO:0000313" key="12">
    <source>
        <dbReference type="EMBL" id="PIT86818.1"/>
    </source>
</evidence>
<dbReference type="InterPro" id="IPR008909">
    <property type="entry name" value="DALR_anticod-bd"/>
</dbReference>
<dbReference type="FunFam" id="1.10.730.10:FF:000006">
    <property type="entry name" value="Arginyl-tRNA synthetase 2, mitochondrial"/>
    <property type="match status" value="1"/>
</dbReference>
<proteinExistence type="inferred from homology"/>
<reference evidence="13" key="1">
    <citation type="submission" date="2017-09" db="EMBL/GenBank/DDBJ databases">
        <title>Depth-based differentiation of microbial function through sediment-hosted aquifers and enrichment of novel symbionts in the deep terrestrial subsurface.</title>
        <authorList>
            <person name="Probst A.J."/>
            <person name="Ladd B."/>
            <person name="Jarett J.K."/>
            <person name="Geller-Mcgrath D.E."/>
            <person name="Sieber C.M.K."/>
            <person name="Emerson J.B."/>
            <person name="Anantharaman K."/>
            <person name="Thomas B.C."/>
            <person name="Malmstrom R."/>
            <person name="Stieglmeier M."/>
            <person name="Klingl A."/>
            <person name="Woyke T."/>
            <person name="Ryan C.M."/>
            <person name="Banfield J.F."/>
        </authorList>
    </citation>
    <scope>NUCLEOTIDE SEQUENCE [LARGE SCALE GENOMIC DNA]</scope>
</reference>
<dbReference type="Gene3D" id="1.10.730.10">
    <property type="entry name" value="Isoleucyl-tRNA Synthetase, Domain 1"/>
    <property type="match status" value="1"/>
</dbReference>
<comment type="similarity">
    <text evidence="1 10">Belongs to the class-I aminoacyl-tRNA synthetase family.</text>
</comment>
<evidence type="ECO:0000256" key="10">
    <source>
        <dbReference type="RuleBase" id="RU363038"/>
    </source>
</evidence>
<feature type="domain" description="DALR anticodon binding" evidence="11">
    <location>
        <begin position="349"/>
        <end position="464"/>
    </location>
</feature>
<dbReference type="Proteomes" id="UP000229362">
    <property type="component" value="Unassembled WGS sequence"/>
</dbReference>
<evidence type="ECO:0000256" key="9">
    <source>
        <dbReference type="NCBIfam" id="TIGR00456"/>
    </source>
</evidence>
<dbReference type="PANTHER" id="PTHR11956">
    <property type="entry name" value="ARGINYL-TRNA SYNTHETASE"/>
    <property type="match status" value="1"/>
</dbReference>
<dbReference type="SMART" id="SM00836">
    <property type="entry name" value="DALR_1"/>
    <property type="match status" value="1"/>
</dbReference>
<evidence type="ECO:0000256" key="4">
    <source>
        <dbReference type="ARBA" id="ARBA00022741"/>
    </source>
</evidence>
<dbReference type="GO" id="GO:0004814">
    <property type="term" value="F:arginine-tRNA ligase activity"/>
    <property type="evidence" value="ECO:0007669"/>
    <property type="project" value="UniProtKB-UniRule"/>
</dbReference>
<dbReference type="PRINTS" id="PR01038">
    <property type="entry name" value="TRNASYNTHARG"/>
</dbReference>
<dbReference type="Pfam" id="PF05746">
    <property type="entry name" value="DALR_1"/>
    <property type="match status" value="1"/>
</dbReference>
<dbReference type="SUPFAM" id="SSF47323">
    <property type="entry name" value="Anticodon-binding domain of a subclass of class I aminoacyl-tRNA synthetases"/>
    <property type="match status" value="1"/>
</dbReference>
<evidence type="ECO:0000256" key="8">
    <source>
        <dbReference type="ARBA" id="ARBA00049339"/>
    </source>
</evidence>
<evidence type="ECO:0000256" key="3">
    <source>
        <dbReference type="ARBA" id="ARBA00022598"/>
    </source>
</evidence>
<keyword evidence="6 10" id="KW-0648">Protein biosynthesis</keyword>
<evidence type="ECO:0000256" key="1">
    <source>
        <dbReference type="ARBA" id="ARBA00005594"/>
    </source>
</evidence>
<comment type="caution">
    <text evidence="12">The sequence shown here is derived from an EMBL/GenBank/DDBJ whole genome shotgun (WGS) entry which is preliminary data.</text>
</comment>
<protein>
    <recommendedName>
        <fullName evidence="2 9">Arginine--tRNA ligase</fullName>
        <ecNumber evidence="2 9">6.1.1.19</ecNumber>
    </recommendedName>
</protein>
<keyword evidence="4 10" id="KW-0547">Nucleotide-binding</keyword>
<evidence type="ECO:0000256" key="6">
    <source>
        <dbReference type="ARBA" id="ARBA00022917"/>
    </source>
</evidence>
<evidence type="ECO:0000256" key="7">
    <source>
        <dbReference type="ARBA" id="ARBA00023146"/>
    </source>
</evidence>
<dbReference type="NCBIfam" id="TIGR00456">
    <property type="entry name" value="argS"/>
    <property type="match status" value="1"/>
</dbReference>
<dbReference type="InterPro" id="IPR001278">
    <property type="entry name" value="Arg-tRNA-ligase"/>
</dbReference>
<dbReference type="Gene3D" id="3.40.50.620">
    <property type="entry name" value="HUPs"/>
    <property type="match status" value="1"/>
</dbReference>
<comment type="catalytic activity">
    <reaction evidence="8">
        <text>tRNA(Arg) + L-arginine + ATP = L-arginyl-tRNA(Arg) + AMP + diphosphate</text>
        <dbReference type="Rhea" id="RHEA:20301"/>
        <dbReference type="Rhea" id="RHEA-COMP:9658"/>
        <dbReference type="Rhea" id="RHEA-COMP:9673"/>
        <dbReference type="ChEBI" id="CHEBI:30616"/>
        <dbReference type="ChEBI" id="CHEBI:32682"/>
        <dbReference type="ChEBI" id="CHEBI:33019"/>
        <dbReference type="ChEBI" id="CHEBI:78442"/>
        <dbReference type="ChEBI" id="CHEBI:78513"/>
        <dbReference type="ChEBI" id="CHEBI:456215"/>
        <dbReference type="EC" id="6.1.1.19"/>
    </reaction>
</comment>
<dbReference type="EMBL" id="PFBZ01000045">
    <property type="protein sequence ID" value="PIT86818.1"/>
    <property type="molecule type" value="Genomic_DNA"/>
</dbReference>
<organism evidence="12 13">
    <name type="scientific">Candidatus Magasanikbacteria bacterium CG10_big_fil_rev_8_21_14_0_10_43_6</name>
    <dbReference type="NCBI Taxonomy" id="1974650"/>
    <lineage>
        <taxon>Bacteria</taxon>
        <taxon>Candidatus Magasanikiibacteriota</taxon>
    </lineage>
</organism>
<dbReference type="GO" id="GO:0005524">
    <property type="term" value="F:ATP binding"/>
    <property type="evidence" value="ECO:0007669"/>
    <property type="project" value="UniProtKB-KW"/>
</dbReference>
<keyword evidence="5 10" id="KW-0067">ATP-binding</keyword>
<evidence type="ECO:0000256" key="5">
    <source>
        <dbReference type="ARBA" id="ARBA00022840"/>
    </source>
</evidence>
<keyword evidence="3 10" id="KW-0436">Ligase</keyword>
<evidence type="ECO:0000256" key="2">
    <source>
        <dbReference type="ARBA" id="ARBA00012837"/>
    </source>
</evidence>
<dbReference type="InterPro" id="IPR035684">
    <property type="entry name" value="ArgRS_core"/>
</dbReference>